<evidence type="ECO:0000313" key="2">
    <source>
        <dbReference type="EMBL" id="MEQ2169371.1"/>
    </source>
</evidence>
<organism evidence="2 3">
    <name type="scientific">Goodea atripinnis</name>
    <dbReference type="NCBI Taxonomy" id="208336"/>
    <lineage>
        <taxon>Eukaryota</taxon>
        <taxon>Metazoa</taxon>
        <taxon>Chordata</taxon>
        <taxon>Craniata</taxon>
        <taxon>Vertebrata</taxon>
        <taxon>Euteleostomi</taxon>
        <taxon>Actinopterygii</taxon>
        <taxon>Neopterygii</taxon>
        <taxon>Teleostei</taxon>
        <taxon>Neoteleostei</taxon>
        <taxon>Acanthomorphata</taxon>
        <taxon>Ovalentaria</taxon>
        <taxon>Atherinomorphae</taxon>
        <taxon>Cyprinodontiformes</taxon>
        <taxon>Goodeidae</taxon>
        <taxon>Goodea</taxon>
    </lineage>
</organism>
<evidence type="ECO:0000313" key="3">
    <source>
        <dbReference type="Proteomes" id="UP001476798"/>
    </source>
</evidence>
<sequence>MMSADWARGAGSQVVLLDTWGELLGVWVQAAPHLQEEKEEKQSGTGGSPKGITGFPAPDWVNLRPLPGQRPQRACLGPEQEGRSAPAADPRSQARGLWMV</sequence>
<accession>A0ABV0NDC7</accession>
<proteinExistence type="predicted"/>
<comment type="caution">
    <text evidence="2">The sequence shown here is derived from an EMBL/GenBank/DDBJ whole genome shotgun (WGS) entry which is preliminary data.</text>
</comment>
<feature type="region of interest" description="Disordered" evidence="1">
    <location>
        <begin position="34"/>
        <end position="100"/>
    </location>
</feature>
<dbReference type="EMBL" id="JAHRIO010032749">
    <property type="protein sequence ID" value="MEQ2169371.1"/>
    <property type="molecule type" value="Genomic_DNA"/>
</dbReference>
<dbReference type="Proteomes" id="UP001476798">
    <property type="component" value="Unassembled WGS sequence"/>
</dbReference>
<evidence type="ECO:0000256" key="1">
    <source>
        <dbReference type="SAM" id="MobiDB-lite"/>
    </source>
</evidence>
<protein>
    <submittedName>
        <fullName evidence="2">Uncharacterized protein</fullName>
    </submittedName>
</protein>
<keyword evidence="3" id="KW-1185">Reference proteome</keyword>
<name>A0ABV0NDC7_9TELE</name>
<gene>
    <name evidence="2" type="ORF">GOODEAATRI_024553</name>
</gene>
<reference evidence="2 3" key="1">
    <citation type="submission" date="2021-06" db="EMBL/GenBank/DDBJ databases">
        <authorList>
            <person name="Palmer J.M."/>
        </authorList>
    </citation>
    <scope>NUCLEOTIDE SEQUENCE [LARGE SCALE GENOMIC DNA]</scope>
    <source>
        <strain evidence="2 3">GA_2019</strain>
        <tissue evidence="2">Muscle</tissue>
    </source>
</reference>